<dbReference type="PIRSF" id="PIRSF036704">
    <property type="entry name" value="UCP036704"/>
    <property type="match status" value="1"/>
</dbReference>
<evidence type="ECO:0000313" key="2">
    <source>
        <dbReference type="EMBL" id="TVT58489.1"/>
    </source>
</evidence>
<gene>
    <name evidence="2" type="ORF">FHK82_03710</name>
</gene>
<dbReference type="InterPro" id="IPR014177">
    <property type="entry name" value="Formate_DH_TAT-contain"/>
</dbReference>
<sequence length="69" mass="7468">MKDDKKKHLDSERRRFIKGSLVTGVGVAAAAVAPGAVMASDDESSGQTKTQKGYRLTPHILQYYKTTAS</sequence>
<dbReference type="NCBIfam" id="TIGR02811">
    <property type="entry name" value="formate_TAT"/>
    <property type="match status" value="1"/>
</dbReference>
<dbReference type="AlphaFoldDB" id="A0A558DBU0"/>
<evidence type="ECO:0000256" key="1">
    <source>
        <dbReference type="ARBA" id="ARBA00022729"/>
    </source>
</evidence>
<dbReference type="InterPro" id="IPR019546">
    <property type="entry name" value="TAT_signal_bac_arc"/>
</dbReference>
<reference evidence="2 3" key="1">
    <citation type="submission" date="2019-07" db="EMBL/GenBank/DDBJ databases">
        <title>The pathways for chlorine oxyanion respiration interact through the shared metabolite chlorate.</title>
        <authorList>
            <person name="Barnum T.P."/>
            <person name="Cheng Y."/>
            <person name="Hill K.A."/>
            <person name="Lucas L.N."/>
            <person name="Carlson H.K."/>
            <person name="Coates J.D."/>
        </authorList>
    </citation>
    <scope>NUCLEOTIDE SEQUENCE [LARGE SCALE GENOMIC DNA]</scope>
    <source>
        <strain evidence="2">BK-3</strain>
    </source>
</reference>
<dbReference type="EMBL" id="VMRY01000009">
    <property type="protein sequence ID" value="TVT58489.1"/>
    <property type="molecule type" value="Genomic_DNA"/>
</dbReference>
<keyword evidence="1" id="KW-0732">Signal</keyword>
<dbReference type="Proteomes" id="UP000317355">
    <property type="component" value="Unassembled WGS sequence"/>
</dbReference>
<evidence type="ECO:0000313" key="3">
    <source>
        <dbReference type="Proteomes" id="UP000317355"/>
    </source>
</evidence>
<accession>A0A558DBU0</accession>
<protein>
    <submittedName>
        <fullName evidence="2">Twin-arginine translocation signal domain-containing protein</fullName>
    </submittedName>
</protein>
<proteinExistence type="predicted"/>
<dbReference type="NCBIfam" id="TIGR01409">
    <property type="entry name" value="TAT_signal_seq"/>
    <property type="match status" value="1"/>
</dbReference>
<name>A0A558DBU0_9GAMM</name>
<comment type="caution">
    <text evidence="2">The sequence shown here is derived from an EMBL/GenBank/DDBJ whole genome shotgun (WGS) entry which is preliminary data.</text>
</comment>
<organism evidence="2 3">
    <name type="scientific">Sedimenticola thiotaurini</name>
    <dbReference type="NCBI Taxonomy" id="1543721"/>
    <lineage>
        <taxon>Bacteria</taxon>
        <taxon>Pseudomonadati</taxon>
        <taxon>Pseudomonadota</taxon>
        <taxon>Gammaproteobacteria</taxon>
        <taxon>Chromatiales</taxon>
        <taxon>Sedimenticolaceae</taxon>
        <taxon>Sedimenticola</taxon>
    </lineage>
</organism>
<dbReference type="InterPro" id="IPR006311">
    <property type="entry name" value="TAT_signal"/>
</dbReference>
<dbReference type="PROSITE" id="PS51318">
    <property type="entry name" value="TAT"/>
    <property type="match status" value="1"/>
</dbReference>